<keyword evidence="3" id="KW-1185">Reference proteome</keyword>
<organism evidence="2 3">
    <name type="scientific">Ornithinibacillus salinisoli</name>
    <dbReference type="NCBI Taxonomy" id="1848459"/>
    <lineage>
        <taxon>Bacteria</taxon>
        <taxon>Bacillati</taxon>
        <taxon>Bacillota</taxon>
        <taxon>Bacilli</taxon>
        <taxon>Bacillales</taxon>
        <taxon>Bacillaceae</taxon>
        <taxon>Ornithinibacillus</taxon>
    </lineage>
</organism>
<dbReference type="EMBL" id="JBHUHQ010000016">
    <property type="protein sequence ID" value="MFD2045009.1"/>
    <property type="molecule type" value="Genomic_DNA"/>
</dbReference>
<dbReference type="Proteomes" id="UP001597383">
    <property type="component" value="Unassembled WGS sequence"/>
</dbReference>
<dbReference type="RefSeq" id="WP_377557617.1">
    <property type="nucleotide sequence ID" value="NZ_JBHUHQ010000016.1"/>
</dbReference>
<name>A0ABW4VZI2_9BACI</name>
<dbReference type="InterPro" id="IPR054467">
    <property type="entry name" value="YkoP-like_dom"/>
</dbReference>
<comment type="caution">
    <text evidence="2">The sequence shown here is derived from an EMBL/GenBank/DDBJ whole genome shotgun (WGS) entry which is preliminary data.</text>
</comment>
<sequence>MKSYLLGVWNTIDPIYYTCTRLRYIPEDEHHNTIFRVRLTRYKGSSVVLQDGTVIHKNDVLIKIHLHNVKIINDIQSIKSEMKRAVFIYHMVKRSLPRLAHYVKNHPKNEDIKGIIGITTLHKGVNHLGFEVFSIRNSYYRSYKKLTFLPINLLASTSQQGEPVYLFMSKTDLVTRYAAPN</sequence>
<evidence type="ECO:0000313" key="3">
    <source>
        <dbReference type="Proteomes" id="UP001597383"/>
    </source>
</evidence>
<accession>A0ABW4VZI2</accession>
<dbReference type="Pfam" id="PF22790">
    <property type="entry name" value="YkoP"/>
    <property type="match status" value="1"/>
</dbReference>
<evidence type="ECO:0000313" key="2">
    <source>
        <dbReference type="EMBL" id="MFD2045009.1"/>
    </source>
</evidence>
<proteinExistence type="predicted"/>
<gene>
    <name evidence="2" type="ORF">ACFSJF_12065</name>
</gene>
<protein>
    <recommendedName>
        <fullName evidence="1">YkoP-like domain-containing protein</fullName>
    </recommendedName>
</protein>
<feature type="domain" description="YkoP-like" evidence="1">
    <location>
        <begin position="2"/>
        <end position="177"/>
    </location>
</feature>
<reference evidence="3" key="1">
    <citation type="journal article" date="2019" name="Int. J. Syst. Evol. Microbiol.">
        <title>The Global Catalogue of Microorganisms (GCM) 10K type strain sequencing project: providing services to taxonomists for standard genome sequencing and annotation.</title>
        <authorList>
            <consortium name="The Broad Institute Genomics Platform"/>
            <consortium name="The Broad Institute Genome Sequencing Center for Infectious Disease"/>
            <person name="Wu L."/>
            <person name="Ma J."/>
        </authorList>
    </citation>
    <scope>NUCLEOTIDE SEQUENCE [LARGE SCALE GENOMIC DNA]</scope>
    <source>
        <strain evidence="3">R28</strain>
    </source>
</reference>
<evidence type="ECO:0000259" key="1">
    <source>
        <dbReference type="Pfam" id="PF22790"/>
    </source>
</evidence>